<proteinExistence type="predicted"/>
<dbReference type="InterPro" id="IPR036116">
    <property type="entry name" value="FN3_sf"/>
</dbReference>
<gene>
    <name evidence="2" type="ORF">OS493_036648</name>
</gene>
<accession>A0A9W9YUT9</accession>
<dbReference type="InterPro" id="IPR013783">
    <property type="entry name" value="Ig-like_fold"/>
</dbReference>
<dbReference type="CDD" id="cd00063">
    <property type="entry name" value="FN3"/>
    <property type="match status" value="1"/>
</dbReference>
<evidence type="ECO:0000313" key="3">
    <source>
        <dbReference type="Proteomes" id="UP001163046"/>
    </source>
</evidence>
<dbReference type="InterPro" id="IPR003961">
    <property type="entry name" value="FN3_dom"/>
</dbReference>
<keyword evidence="1" id="KW-1133">Transmembrane helix</keyword>
<reference evidence="2" key="1">
    <citation type="submission" date="2023-01" db="EMBL/GenBank/DDBJ databases">
        <title>Genome assembly of the deep-sea coral Lophelia pertusa.</title>
        <authorList>
            <person name="Herrera S."/>
            <person name="Cordes E."/>
        </authorList>
    </citation>
    <scope>NUCLEOTIDE SEQUENCE</scope>
    <source>
        <strain evidence="2">USNM1676648</strain>
        <tissue evidence="2">Polyp</tissue>
    </source>
</reference>
<organism evidence="2 3">
    <name type="scientific">Desmophyllum pertusum</name>
    <dbReference type="NCBI Taxonomy" id="174260"/>
    <lineage>
        <taxon>Eukaryota</taxon>
        <taxon>Metazoa</taxon>
        <taxon>Cnidaria</taxon>
        <taxon>Anthozoa</taxon>
        <taxon>Hexacorallia</taxon>
        <taxon>Scleractinia</taxon>
        <taxon>Caryophylliina</taxon>
        <taxon>Caryophylliidae</taxon>
        <taxon>Desmophyllum</taxon>
    </lineage>
</organism>
<keyword evidence="1" id="KW-0472">Membrane</keyword>
<protein>
    <recommendedName>
        <fullName evidence="4">Fibronectin type-III domain-containing protein</fullName>
    </recommendedName>
</protein>
<sequence>MSTPRISNKQKLLSSGRIPSFMTCTPLAITRCKLESLKPKKWTQYTTQGENYRITSLDYDTPYSVRLKSENQFGKGKPSVNEELRTKKERSGSELALFIVLPLLLLIILAMAIVAVIVYRRWKKNGKRSAHQTTDEEVPMYTVTAEPQNQPEATFCCAQNRARNTT</sequence>
<dbReference type="OrthoDB" id="428111at2759"/>
<dbReference type="EMBL" id="MU826888">
    <property type="protein sequence ID" value="KAJ7369756.1"/>
    <property type="molecule type" value="Genomic_DNA"/>
</dbReference>
<keyword evidence="1" id="KW-0812">Transmembrane</keyword>
<dbReference type="Proteomes" id="UP001163046">
    <property type="component" value="Unassembled WGS sequence"/>
</dbReference>
<dbReference type="AlphaFoldDB" id="A0A9W9YUT9"/>
<comment type="caution">
    <text evidence="2">The sequence shown here is derived from an EMBL/GenBank/DDBJ whole genome shotgun (WGS) entry which is preliminary data.</text>
</comment>
<feature type="transmembrane region" description="Helical" evidence="1">
    <location>
        <begin position="95"/>
        <end position="119"/>
    </location>
</feature>
<keyword evidence="3" id="KW-1185">Reference proteome</keyword>
<name>A0A9W9YUT9_9CNID</name>
<dbReference type="SUPFAM" id="SSF49265">
    <property type="entry name" value="Fibronectin type III"/>
    <property type="match status" value="1"/>
</dbReference>
<evidence type="ECO:0000256" key="1">
    <source>
        <dbReference type="SAM" id="Phobius"/>
    </source>
</evidence>
<evidence type="ECO:0008006" key="4">
    <source>
        <dbReference type="Google" id="ProtNLM"/>
    </source>
</evidence>
<evidence type="ECO:0000313" key="2">
    <source>
        <dbReference type="EMBL" id="KAJ7369756.1"/>
    </source>
</evidence>
<dbReference type="Gene3D" id="2.60.40.10">
    <property type="entry name" value="Immunoglobulins"/>
    <property type="match status" value="1"/>
</dbReference>